<sequence length="52" mass="5308">MHRGPAPGPALGWVVGCGLDRTDGWMGGLLAYLTGFCLIVCLSVSGIVGYLG</sequence>
<dbReference type="Proteomes" id="UP000247810">
    <property type="component" value="Unassembled WGS sequence"/>
</dbReference>
<name>A0A319DIF1_9EURO</name>
<evidence type="ECO:0000313" key="3">
    <source>
        <dbReference type="Proteomes" id="UP000247810"/>
    </source>
</evidence>
<accession>A0A319DIF1</accession>
<proteinExistence type="predicted"/>
<gene>
    <name evidence="2" type="ORF">BO71DRAFT_404283</name>
</gene>
<evidence type="ECO:0000256" key="1">
    <source>
        <dbReference type="SAM" id="Phobius"/>
    </source>
</evidence>
<dbReference type="PROSITE" id="PS51257">
    <property type="entry name" value="PROKAR_LIPOPROTEIN"/>
    <property type="match status" value="1"/>
</dbReference>
<protein>
    <submittedName>
        <fullName evidence="2">Uncharacterized protein</fullName>
    </submittedName>
</protein>
<organism evidence="2 3">
    <name type="scientific">Aspergillus ellipticus CBS 707.79</name>
    <dbReference type="NCBI Taxonomy" id="1448320"/>
    <lineage>
        <taxon>Eukaryota</taxon>
        <taxon>Fungi</taxon>
        <taxon>Dikarya</taxon>
        <taxon>Ascomycota</taxon>
        <taxon>Pezizomycotina</taxon>
        <taxon>Eurotiomycetes</taxon>
        <taxon>Eurotiomycetidae</taxon>
        <taxon>Eurotiales</taxon>
        <taxon>Aspergillaceae</taxon>
        <taxon>Aspergillus</taxon>
        <taxon>Aspergillus subgen. Circumdati</taxon>
    </lineage>
</organism>
<evidence type="ECO:0000313" key="2">
    <source>
        <dbReference type="EMBL" id="PYH87888.1"/>
    </source>
</evidence>
<feature type="transmembrane region" description="Helical" evidence="1">
    <location>
        <begin position="29"/>
        <end position="51"/>
    </location>
</feature>
<reference evidence="2 3" key="1">
    <citation type="submission" date="2018-02" db="EMBL/GenBank/DDBJ databases">
        <title>The genomes of Aspergillus section Nigri reveals drivers in fungal speciation.</title>
        <authorList>
            <consortium name="DOE Joint Genome Institute"/>
            <person name="Vesth T.C."/>
            <person name="Nybo J."/>
            <person name="Theobald S."/>
            <person name="Brandl J."/>
            <person name="Frisvad J.C."/>
            <person name="Nielsen K.F."/>
            <person name="Lyhne E.K."/>
            <person name="Kogle M.E."/>
            <person name="Kuo A."/>
            <person name="Riley R."/>
            <person name="Clum A."/>
            <person name="Nolan M."/>
            <person name="Lipzen A."/>
            <person name="Salamov A."/>
            <person name="Henrissat B."/>
            <person name="Wiebenga A."/>
            <person name="De vries R.P."/>
            <person name="Grigoriev I.V."/>
            <person name="Mortensen U.H."/>
            <person name="Andersen M.R."/>
            <person name="Baker S.E."/>
        </authorList>
    </citation>
    <scope>NUCLEOTIDE SEQUENCE [LARGE SCALE GENOMIC DNA]</scope>
    <source>
        <strain evidence="2 3">CBS 707.79</strain>
    </source>
</reference>
<keyword evidence="1" id="KW-1133">Transmembrane helix</keyword>
<dbReference type="EMBL" id="KZ826155">
    <property type="protein sequence ID" value="PYH87888.1"/>
    <property type="molecule type" value="Genomic_DNA"/>
</dbReference>
<keyword evidence="3" id="KW-1185">Reference proteome</keyword>
<dbReference type="VEuPathDB" id="FungiDB:BO71DRAFT_404283"/>
<keyword evidence="1" id="KW-0812">Transmembrane</keyword>
<dbReference type="AlphaFoldDB" id="A0A319DIF1"/>
<keyword evidence="1" id="KW-0472">Membrane</keyword>